<evidence type="ECO:0000313" key="2">
    <source>
        <dbReference type="Proteomes" id="UP000318585"/>
    </source>
</evidence>
<sequence length="184" mass="21403">MSTDFQKKIDSVTGYKSNRHKYANELLENPELFPELIQLCFLTSNNNAAKACWILELICYDKLEWLQEHLDCFCTNIKNATDKSAIRALSKICMLLAISHFKKKEIQLTENQLRQITESCFDWLIGDAKVASKCYSIRTLHLLGHHFDWIHPELKVILDKDYTNHSAAYKAVGREILKKINKQK</sequence>
<protein>
    <recommendedName>
        <fullName evidence="3">Adenylosuccinate lyase</fullName>
    </recommendedName>
</protein>
<evidence type="ECO:0000313" key="1">
    <source>
        <dbReference type="EMBL" id="TRX22899.1"/>
    </source>
</evidence>
<proteinExistence type="predicted"/>
<accession>A0A553CQX3</accession>
<keyword evidence="2" id="KW-1185">Reference proteome</keyword>
<dbReference type="AlphaFoldDB" id="A0A553CQX3"/>
<organism evidence="1 2">
    <name type="scientific">Flavobacterium franklandianum</name>
    <dbReference type="NCBI Taxonomy" id="2594430"/>
    <lineage>
        <taxon>Bacteria</taxon>
        <taxon>Pseudomonadati</taxon>
        <taxon>Bacteroidota</taxon>
        <taxon>Flavobacteriia</taxon>
        <taxon>Flavobacteriales</taxon>
        <taxon>Flavobacteriaceae</taxon>
        <taxon>Flavobacterium</taxon>
    </lineage>
</organism>
<dbReference type="OrthoDB" id="979487at2"/>
<gene>
    <name evidence="1" type="ORF">FNW17_03800</name>
</gene>
<reference evidence="1 2" key="1">
    <citation type="submission" date="2019-07" db="EMBL/GenBank/DDBJ databases">
        <title>Novel species of Flavobacterium.</title>
        <authorList>
            <person name="Liu Q."/>
            <person name="Xin Y.-H."/>
        </authorList>
    </citation>
    <scope>NUCLEOTIDE SEQUENCE [LARGE SCALE GENOMIC DNA]</scope>
    <source>
        <strain evidence="1 2">LB3P56</strain>
    </source>
</reference>
<dbReference type="EMBL" id="VJZR01000002">
    <property type="protein sequence ID" value="TRX22899.1"/>
    <property type="molecule type" value="Genomic_DNA"/>
</dbReference>
<dbReference type="RefSeq" id="WP_143391075.1">
    <property type="nucleotide sequence ID" value="NZ_VJZQ01000017.1"/>
</dbReference>
<comment type="caution">
    <text evidence="1">The sequence shown here is derived from an EMBL/GenBank/DDBJ whole genome shotgun (WGS) entry which is preliminary data.</text>
</comment>
<dbReference type="Proteomes" id="UP000318585">
    <property type="component" value="Unassembled WGS sequence"/>
</dbReference>
<name>A0A553CQX3_9FLAO</name>
<evidence type="ECO:0008006" key="3">
    <source>
        <dbReference type="Google" id="ProtNLM"/>
    </source>
</evidence>